<dbReference type="InterPro" id="IPR011057">
    <property type="entry name" value="Mss4-like_sf"/>
</dbReference>
<evidence type="ECO:0000313" key="7">
    <source>
        <dbReference type="Proteomes" id="UP000318405"/>
    </source>
</evidence>
<dbReference type="EMBL" id="VLTJ01000039">
    <property type="protein sequence ID" value="TSH90370.1"/>
    <property type="molecule type" value="Genomic_DNA"/>
</dbReference>
<keyword evidence="3" id="KW-0862">Zinc</keyword>
<dbReference type="RefSeq" id="WP_143950286.1">
    <property type="nucleotide sequence ID" value="NZ_BAABMB010000003.1"/>
</dbReference>
<dbReference type="PANTHER" id="PTHR33337">
    <property type="entry name" value="GFA DOMAIN-CONTAINING PROTEIN"/>
    <property type="match status" value="1"/>
</dbReference>
<dbReference type="PROSITE" id="PS51891">
    <property type="entry name" value="CENP_V_GFA"/>
    <property type="match status" value="1"/>
</dbReference>
<dbReference type="SUPFAM" id="SSF51316">
    <property type="entry name" value="Mss4-like"/>
    <property type="match status" value="1"/>
</dbReference>
<dbReference type="Gene3D" id="3.90.1590.10">
    <property type="entry name" value="glutathione-dependent formaldehyde- activating enzyme (gfa)"/>
    <property type="match status" value="1"/>
</dbReference>
<proteinExistence type="inferred from homology"/>
<evidence type="ECO:0000256" key="4">
    <source>
        <dbReference type="ARBA" id="ARBA00023239"/>
    </source>
</evidence>
<gene>
    <name evidence="6" type="ORF">FOZ76_21335</name>
</gene>
<keyword evidence="4" id="KW-0456">Lyase</keyword>
<feature type="domain" description="CENP-V/GFA" evidence="5">
    <location>
        <begin position="1"/>
        <end position="114"/>
    </location>
</feature>
<evidence type="ECO:0000256" key="2">
    <source>
        <dbReference type="ARBA" id="ARBA00022723"/>
    </source>
</evidence>
<dbReference type="GO" id="GO:0016846">
    <property type="term" value="F:carbon-sulfur lyase activity"/>
    <property type="evidence" value="ECO:0007669"/>
    <property type="project" value="InterPro"/>
</dbReference>
<dbReference type="Proteomes" id="UP000318405">
    <property type="component" value="Unassembled WGS sequence"/>
</dbReference>
<keyword evidence="2" id="KW-0479">Metal-binding</keyword>
<comment type="similarity">
    <text evidence="1">Belongs to the Gfa family.</text>
</comment>
<organism evidence="6 7">
    <name type="scientific">Verticiella sediminum</name>
    <dbReference type="NCBI Taxonomy" id="1247510"/>
    <lineage>
        <taxon>Bacteria</taxon>
        <taxon>Pseudomonadati</taxon>
        <taxon>Pseudomonadota</taxon>
        <taxon>Betaproteobacteria</taxon>
        <taxon>Burkholderiales</taxon>
        <taxon>Alcaligenaceae</taxon>
        <taxon>Verticiella</taxon>
    </lineage>
</organism>
<dbReference type="GO" id="GO:0046872">
    <property type="term" value="F:metal ion binding"/>
    <property type="evidence" value="ECO:0007669"/>
    <property type="project" value="UniProtKB-KW"/>
</dbReference>
<protein>
    <submittedName>
        <fullName evidence="6">GFA family protein</fullName>
    </submittedName>
</protein>
<dbReference type="PANTHER" id="PTHR33337:SF40">
    <property type="entry name" value="CENP-V_GFA DOMAIN-CONTAINING PROTEIN-RELATED"/>
    <property type="match status" value="1"/>
</dbReference>
<evidence type="ECO:0000313" key="6">
    <source>
        <dbReference type="EMBL" id="TSH90370.1"/>
    </source>
</evidence>
<dbReference type="OrthoDB" id="327703at2"/>
<dbReference type="InterPro" id="IPR006913">
    <property type="entry name" value="CENP-V/GFA"/>
</dbReference>
<evidence type="ECO:0000256" key="3">
    <source>
        <dbReference type="ARBA" id="ARBA00022833"/>
    </source>
</evidence>
<evidence type="ECO:0000256" key="1">
    <source>
        <dbReference type="ARBA" id="ARBA00005495"/>
    </source>
</evidence>
<name>A0A556ABW9_9BURK</name>
<accession>A0A556ABW9</accession>
<comment type="caution">
    <text evidence="6">The sequence shown here is derived from an EMBL/GenBank/DDBJ whole genome shotgun (WGS) entry which is preliminary data.</text>
</comment>
<sequence>MQGQCLCGAVTITVPDDHSQVGVCHCGACRRWGGGPLFAISLDSGVEIGGREHITEYRSSAWARRGFCRHCGTHLYYRGEKGPSCAVPAGLFSDAQGLVLSAQIFIDRKPDYYALANETPTLTEQEVLARYGDPS</sequence>
<dbReference type="AlphaFoldDB" id="A0A556ABW9"/>
<keyword evidence="7" id="KW-1185">Reference proteome</keyword>
<evidence type="ECO:0000259" key="5">
    <source>
        <dbReference type="PROSITE" id="PS51891"/>
    </source>
</evidence>
<reference evidence="6 7" key="1">
    <citation type="submission" date="2019-07" db="EMBL/GenBank/DDBJ databases">
        <title>Qingshengfaniella alkalisoli gen. nov., sp. nov., isolated from saline soil.</title>
        <authorList>
            <person name="Xu L."/>
            <person name="Huang X.-X."/>
            <person name="Sun J.-Q."/>
        </authorList>
    </citation>
    <scope>NUCLEOTIDE SEQUENCE [LARGE SCALE GENOMIC DNA]</scope>
    <source>
        <strain evidence="6 7">DSM 27279</strain>
    </source>
</reference>
<dbReference type="Pfam" id="PF04828">
    <property type="entry name" value="GFA"/>
    <property type="match status" value="1"/>
</dbReference>